<dbReference type="Proteomes" id="UP000231569">
    <property type="component" value="Unassembled WGS sequence"/>
</dbReference>
<gene>
    <name evidence="1" type="ORF">COU89_03690</name>
</gene>
<protein>
    <recommendedName>
        <fullName evidence="3">Peptidase C39-like domain-containing protein</fullName>
    </recommendedName>
</protein>
<comment type="caution">
    <text evidence="1">The sequence shown here is derived from an EMBL/GenBank/DDBJ whole genome shotgun (WGS) entry which is preliminary data.</text>
</comment>
<organism evidence="1 2">
    <name type="scientific">Candidatus Roizmanbacteria bacterium CG10_big_fil_rev_8_21_14_0_10_45_7</name>
    <dbReference type="NCBI Taxonomy" id="1974854"/>
    <lineage>
        <taxon>Bacteria</taxon>
        <taxon>Candidatus Roizmaniibacteriota</taxon>
    </lineage>
</organism>
<dbReference type="AlphaFoldDB" id="A0A2M8KU10"/>
<evidence type="ECO:0008006" key="3">
    <source>
        <dbReference type="Google" id="ProtNLM"/>
    </source>
</evidence>
<name>A0A2M8KU10_9BACT</name>
<sequence length="195" mass="22175">MPPRPVLFFPNTPDDTHCFQAGLKMILKYFLPDKDYSMEELDVLCAKKEGLYTWASQALLNLHAMGFDIVDIDTFDIDAFMRTGGEYLIKKYGAEMGNIQVRNSDIVQEQRIYGEYSKLGIHQQHLPTITDIKHLLNEGYLACCNVNYYALNGKEGYGGHFVVIYSYDTEGLFLHDPGLPPQPHRKVPYGVFVGV</sequence>
<dbReference type="EMBL" id="PFEE01000078">
    <property type="protein sequence ID" value="PJE63370.1"/>
    <property type="molecule type" value="Genomic_DNA"/>
</dbReference>
<evidence type="ECO:0000313" key="1">
    <source>
        <dbReference type="EMBL" id="PJE63370.1"/>
    </source>
</evidence>
<proteinExistence type="predicted"/>
<evidence type="ECO:0000313" key="2">
    <source>
        <dbReference type="Proteomes" id="UP000231569"/>
    </source>
</evidence>
<reference evidence="2" key="1">
    <citation type="submission" date="2017-09" db="EMBL/GenBank/DDBJ databases">
        <title>Depth-based differentiation of microbial function through sediment-hosted aquifers and enrichment of novel symbionts in the deep terrestrial subsurface.</title>
        <authorList>
            <person name="Probst A.J."/>
            <person name="Ladd B."/>
            <person name="Jarett J.K."/>
            <person name="Geller-Mcgrath D.E."/>
            <person name="Sieber C.M.K."/>
            <person name="Emerson J.B."/>
            <person name="Anantharaman K."/>
            <person name="Thomas B.C."/>
            <person name="Malmstrom R."/>
            <person name="Stieglmeier M."/>
            <person name="Klingl A."/>
            <person name="Woyke T."/>
            <person name="Ryan C.M."/>
            <person name="Banfield J.F."/>
        </authorList>
    </citation>
    <scope>NUCLEOTIDE SEQUENCE [LARGE SCALE GENOMIC DNA]</scope>
</reference>
<accession>A0A2M8KU10</accession>
<dbReference type="Gene3D" id="3.90.70.10">
    <property type="entry name" value="Cysteine proteinases"/>
    <property type="match status" value="1"/>
</dbReference>